<accession>A0AAD5LR35</accession>
<reference evidence="1" key="1">
    <citation type="submission" date="2021-12" db="EMBL/GenBank/DDBJ databases">
        <title>Prjna785345.</title>
        <authorList>
            <person name="Rujirawat T."/>
            <person name="Krajaejun T."/>
        </authorList>
    </citation>
    <scope>NUCLEOTIDE SEQUENCE</scope>
    <source>
        <strain evidence="1">Pi057C3</strain>
    </source>
</reference>
<keyword evidence="2" id="KW-1185">Reference proteome</keyword>
<dbReference type="AlphaFoldDB" id="A0AAD5LR35"/>
<name>A0AAD5LR35_PYTIN</name>
<comment type="caution">
    <text evidence="1">The sequence shown here is derived from an EMBL/GenBank/DDBJ whole genome shotgun (WGS) entry which is preliminary data.</text>
</comment>
<dbReference type="Proteomes" id="UP001209570">
    <property type="component" value="Unassembled WGS sequence"/>
</dbReference>
<dbReference type="EMBL" id="JAKCXM010001347">
    <property type="protein sequence ID" value="KAJ0391056.1"/>
    <property type="molecule type" value="Genomic_DNA"/>
</dbReference>
<gene>
    <name evidence="1" type="ORF">P43SY_005136</name>
</gene>
<sequence>MMEQIWARFHTRVKGKAAKVDGVWSVESPSATEWWKVMQFKTKKQPVDSTKTDQAWHSWMVKWRGKPVTLMIYEYGTAIITARDLEAFATACIRPEHTDRSGAAAEVTLMDIVARLRDQWSTAFQAEGVVWRMWANHIIRNLNRSTWENAIMQPPPPFVANLLHRSDSQLEQHIANVTRSAQMALDVVRGCLAGYQVLRRDWELFGKCLDLQVERLEARRESVEAFLLDIPPPDMQSVIDPLELLDNVNDDEHMENDE</sequence>
<protein>
    <submittedName>
        <fullName evidence="1">Uncharacterized protein</fullName>
    </submittedName>
</protein>
<evidence type="ECO:0000313" key="2">
    <source>
        <dbReference type="Proteomes" id="UP001209570"/>
    </source>
</evidence>
<evidence type="ECO:0000313" key="1">
    <source>
        <dbReference type="EMBL" id="KAJ0391056.1"/>
    </source>
</evidence>
<organism evidence="1 2">
    <name type="scientific">Pythium insidiosum</name>
    <name type="common">Pythiosis disease agent</name>
    <dbReference type="NCBI Taxonomy" id="114742"/>
    <lineage>
        <taxon>Eukaryota</taxon>
        <taxon>Sar</taxon>
        <taxon>Stramenopiles</taxon>
        <taxon>Oomycota</taxon>
        <taxon>Peronosporomycetes</taxon>
        <taxon>Pythiales</taxon>
        <taxon>Pythiaceae</taxon>
        <taxon>Pythium</taxon>
    </lineage>
</organism>
<proteinExistence type="predicted"/>